<reference evidence="9" key="2">
    <citation type="submission" date="2011-01" db="EMBL/GenBank/DDBJ databases">
        <title>The Non-contiguous Finished genome of Clostridium papyrosolvens.</title>
        <authorList>
            <person name="Lucas S."/>
            <person name="Copeland A."/>
            <person name="Lapidus A."/>
            <person name="Cheng J.-F."/>
            <person name="Goodwin L."/>
            <person name="Pitluck S."/>
            <person name="Misra M."/>
            <person name="Chertkov O."/>
            <person name="Detter J.C."/>
            <person name="Han C."/>
            <person name="Tapia R."/>
            <person name="Land M."/>
            <person name="Hauser L."/>
            <person name="Kyrpides N."/>
            <person name="Ivanova N."/>
            <person name="Pagani I."/>
            <person name="Mouttaki H."/>
            <person name="He Z."/>
            <person name="Zhou J."/>
            <person name="Hemme C.L."/>
            <person name="Woyke T."/>
        </authorList>
    </citation>
    <scope>NUCLEOTIDE SEQUENCE [LARGE SCALE GENOMIC DNA]</scope>
    <source>
        <strain evidence="9">DSM 2782</strain>
    </source>
</reference>
<feature type="compositionally biased region" description="Basic and acidic residues" evidence="6">
    <location>
        <begin position="294"/>
        <end position="312"/>
    </location>
</feature>
<proteinExistence type="predicted"/>
<evidence type="ECO:0000313" key="9">
    <source>
        <dbReference type="EMBL" id="EGD48736.1"/>
    </source>
</evidence>
<dbReference type="OrthoDB" id="9800626at2"/>
<evidence type="ECO:0000256" key="6">
    <source>
        <dbReference type="SAM" id="MobiDB-lite"/>
    </source>
</evidence>
<dbReference type="eggNOG" id="ENOG5032YNU">
    <property type="taxonomic scope" value="Bacteria"/>
</dbReference>
<dbReference type="RefSeq" id="WP_004617951.1">
    <property type="nucleotide sequence ID" value="NZ_ACXX02000003.1"/>
</dbReference>
<sequence length="350" mass="39058">MGNNTGVILELKGKKAILMTSTCDFITISRRPEMFVGQQVDLSNPALARRFKPMRYFAIAGIFVLIICSVLFYQLLKPSSVFAYVDIDINPSLELSIDKKANVINVKALNSDAAGLIKNTNLKNKSLTSAVRIIIEESHSKGFIQPDTKNAVLISASIKSGNEKVLDSIVSELQKTDFKAGAKSIKAEIIKVEPTKRSEAVKNNISMGRYKLYKEISNSDGNIDIQKAKTEGISKIIEAYESHKQDNNYHTKQKPVQEIEKVPDMPIKSTDKDTPVNHNSKKPENKISKNSSNKNDRSDNPTKESPDKKEKYNQGSKPIPSEHSKNVHNTDNKGNTKNNPSNEKKEENKR</sequence>
<dbReference type="Pfam" id="PF23750">
    <property type="entry name" value="RsgI_M"/>
    <property type="match status" value="1"/>
</dbReference>
<dbReference type="InterPro" id="IPR055431">
    <property type="entry name" value="RsgI_M"/>
</dbReference>
<evidence type="ECO:0000256" key="2">
    <source>
        <dbReference type="ARBA" id="ARBA00022475"/>
    </source>
</evidence>
<feature type="compositionally biased region" description="Basic and acidic residues" evidence="6">
    <location>
        <begin position="244"/>
        <end position="287"/>
    </location>
</feature>
<keyword evidence="4 7" id="KW-1133">Transmembrane helix</keyword>
<dbReference type="GO" id="GO:0005886">
    <property type="term" value="C:plasma membrane"/>
    <property type="evidence" value="ECO:0007669"/>
    <property type="project" value="UniProtKB-SubCell"/>
</dbReference>
<dbReference type="Proteomes" id="UP000003860">
    <property type="component" value="Unassembled WGS sequence"/>
</dbReference>
<evidence type="ECO:0000256" key="1">
    <source>
        <dbReference type="ARBA" id="ARBA00004162"/>
    </source>
</evidence>
<keyword evidence="3 7" id="KW-0812">Transmembrane</keyword>
<dbReference type="PROSITE" id="PS51849">
    <property type="entry name" value="RSGI_N"/>
    <property type="match status" value="1"/>
</dbReference>
<dbReference type="AlphaFoldDB" id="F1T9Z4"/>
<comment type="subcellular location">
    <subcellularLocation>
        <location evidence="1">Cell membrane</location>
        <topology evidence="1">Single-pass membrane protein</topology>
    </subcellularLocation>
</comment>
<gene>
    <name evidence="9" type="ORF">Cpap_3160</name>
</gene>
<evidence type="ECO:0000259" key="8">
    <source>
        <dbReference type="PROSITE" id="PS51849"/>
    </source>
</evidence>
<dbReference type="InterPro" id="IPR024449">
    <property type="entry name" value="Anti-sigma_RsgI_N"/>
</dbReference>
<name>F1T9Z4_9FIRM</name>
<feature type="compositionally biased region" description="Basic and acidic residues" evidence="6">
    <location>
        <begin position="320"/>
        <end position="331"/>
    </location>
</feature>
<evidence type="ECO:0000256" key="5">
    <source>
        <dbReference type="ARBA" id="ARBA00023136"/>
    </source>
</evidence>
<evidence type="ECO:0000256" key="3">
    <source>
        <dbReference type="ARBA" id="ARBA00022692"/>
    </source>
</evidence>
<evidence type="ECO:0000256" key="4">
    <source>
        <dbReference type="ARBA" id="ARBA00022989"/>
    </source>
</evidence>
<feature type="transmembrane region" description="Helical" evidence="7">
    <location>
        <begin position="56"/>
        <end position="76"/>
    </location>
</feature>
<feature type="region of interest" description="Disordered" evidence="6">
    <location>
        <begin position="244"/>
        <end position="350"/>
    </location>
</feature>
<organism evidence="9 10">
    <name type="scientific">Ruminiclostridium papyrosolvens DSM 2782</name>
    <dbReference type="NCBI Taxonomy" id="588581"/>
    <lineage>
        <taxon>Bacteria</taxon>
        <taxon>Bacillati</taxon>
        <taxon>Bacillota</taxon>
        <taxon>Clostridia</taxon>
        <taxon>Eubacteriales</taxon>
        <taxon>Oscillospiraceae</taxon>
        <taxon>Ruminiclostridium</taxon>
    </lineage>
</organism>
<keyword evidence="2" id="KW-1003">Cell membrane</keyword>
<comment type="caution">
    <text evidence="9">The sequence shown here is derived from an EMBL/GenBank/DDBJ whole genome shotgun (WGS) entry which is preliminary data.</text>
</comment>
<dbReference type="Pfam" id="PF12791">
    <property type="entry name" value="RsgI_N"/>
    <property type="match status" value="1"/>
</dbReference>
<evidence type="ECO:0000313" key="10">
    <source>
        <dbReference type="Proteomes" id="UP000003860"/>
    </source>
</evidence>
<dbReference type="EMBL" id="ACXX02000003">
    <property type="protein sequence ID" value="EGD48736.1"/>
    <property type="molecule type" value="Genomic_DNA"/>
</dbReference>
<protein>
    <recommendedName>
        <fullName evidence="8">RsgI N-terminal anti-sigma domain-containing protein</fullName>
    </recommendedName>
</protein>
<evidence type="ECO:0000256" key="7">
    <source>
        <dbReference type="SAM" id="Phobius"/>
    </source>
</evidence>
<dbReference type="STRING" id="588581.Cpap_3160"/>
<keyword evidence="5 7" id="KW-0472">Membrane</keyword>
<feature type="domain" description="RsgI N-terminal anti-sigma" evidence="8">
    <location>
        <begin position="4"/>
        <end position="51"/>
    </location>
</feature>
<accession>F1T9Z4</accession>
<keyword evidence="10" id="KW-1185">Reference proteome</keyword>
<reference evidence="9" key="1">
    <citation type="submission" date="2009-07" db="EMBL/GenBank/DDBJ databases">
        <authorList>
            <consortium name="US DOE Joint Genome Institute (JGI-PGF)"/>
            <person name="Lucas S."/>
            <person name="Copeland A."/>
            <person name="Lapidus A."/>
            <person name="Glavina del Rio T."/>
            <person name="Tice H."/>
            <person name="Bruce D."/>
            <person name="Goodwin L."/>
            <person name="Pitluck S."/>
            <person name="Larimer F."/>
            <person name="Land M.L."/>
            <person name="Mouttaki H."/>
            <person name="He Z."/>
            <person name="Zhou J."/>
            <person name="Hemme C.L."/>
        </authorList>
    </citation>
    <scope>NUCLEOTIDE SEQUENCE</scope>
    <source>
        <strain evidence="9">DSM 2782</strain>
    </source>
</reference>